<sequence>MDTSQLLINFLLFMLLPIWGIAGLADWFCHRATKIEHTSGIKETLMHSVMGIQIAIPLVLCLLYTVNVLILIICLFTWVLHEVVAHADVRYAAPKREISIWEMHAHNYLGTLPMYMLITIIIINWPQFINLISLNWQGNMSLVPVETPHGGSAYFVSYLSFMAVVCVFPYIEENIRCIRVAMKKRAVN</sequence>
<dbReference type="Proteomes" id="UP001139293">
    <property type="component" value="Unassembled WGS sequence"/>
</dbReference>
<gene>
    <name evidence="2" type="ORF">L2740_02975</name>
</gene>
<keyword evidence="1" id="KW-1133">Transmembrane helix</keyword>
<organism evidence="2 3">
    <name type="scientific">Shewanella pneumatophori</name>
    <dbReference type="NCBI Taxonomy" id="314092"/>
    <lineage>
        <taxon>Bacteria</taxon>
        <taxon>Pseudomonadati</taxon>
        <taxon>Pseudomonadota</taxon>
        <taxon>Gammaproteobacteria</taxon>
        <taxon>Alteromonadales</taxon>
        <taxon>Shewanellaceae</taxon>
        <taxon>Shewanella</taxon>
    </lineage>
</organism>
<dbReference type="EMBL" id="JAKILB010000001">
    <property type="protein sequence ID" value="MCL1137515.1"/>
    <property type="molecule type" value="Genomic_DNA"/>
</dbReference>
<dbReference type="AlphaFoldDB" id="A0A9X1ZDT4"/>
<protein>
    <submittedName>
        <fullName evidence="2">Diguanylate cyclase</fullName>
    </submittedName>
</protein>
<comment type="caution">
    <text evidence="2">The sequence shown here is derived from an EMBL/GenBank/DDBJ whole genome shotgun (WGS) entry which is preliminary data.</text>
</comment>
<feature type="transmembrane region" description="Helical" evidence="1">
    <location>
        <begin position="50"/>
        <end position="80"/>
    </location>
</feature>
<accession>A0A9X1ZDT4</accession>
<evidence type="ECO:0000256" key="1">
    <source>
        <dbReference type="SAM" id="Phobius"/>
    </source>
</evidence>
<dbReference type="RefSeq" id="WP_248948567.1">
    <property type="nucleotide sequence ID" value="NZ_JAKILB010000001.1"/>
</dbReference>
<proteinExistence type="predicted"/>
<reference evidence="2" key="1">
    <citation type="submission" date="2022-01" db="EMBL/GenBank/DDBJ databases">
        <title>Whole genome-based taxonomy of the Shewanellaceae.</title>
        <authorList>
            <person name="Martin-Rodriguez A.J."/>
        </authorList>
    </citation>
    <scope>NUCLEOTIDE SEQUENCE</scope>
    <source>
        <strain evidence="2">KCTC 23973</strain>
    </source>
</reference>
<keyword evidence="1" id="KW-0812">Transmembrane</keyword>
<keyword evidence="1" id="KW-0472">Membrane</keyword>
<evidence type="ECO:0000313" key="3">
    <source>
        <dbReference type="Proteomes" id="UP001139293"/>
    </source>
</evidence>
<keyword evidence="3" id="KW-1185">Reference proteome</keyword>
<evidence type="ECO:0000313" key="2">
    <source>
        <dbReference type="EMBL" id="MCL1137515.1"/>
    </source>
</evidence>
<name>A0A9X1ZDT4_9GAMM</name>
<feature type="transmembrane region" description="Helical" evidence="1">
    <location>
        <begin position="112"/>
        <end position="132"/>
    </location>
</feature>
<feature type="transmembrane region" description="Helical" evidence="1">
    <location>
        <begin position="6"/>
        <end position="29"/>
    </location>
</feature>
<feature type="transmembrane region" description="Helical" evidence="1">
    <location>
        <begin position="153"/>
        <end position="171"/>
    </location>
</feature>